<dbReference type="EMBL" id="JBEFKJ010000032">
    <property type="protein sequence ID" value="KAL2038410.1"/>
    <property type="molecule type" value="Genomic_DNA"/>
</dbReference>
<evidence type="ECO:0000256" key="7">
    <source>
        <dbReference type="SAM" id="Phobius"/>
    </source>
</evidence>
<reference evidence="8 9" key="1">
    <citation type="submission" date="2024-09" db="EMBL/GenBank/DDBJ databases">
        <title>Rethinking Asexuality: The Enigmatic Case of Functional Sexual Genes in Lepraria (Stereocaulaceae).</title>
        <authorList>
            <person name="Doellman M."/>
            <person name="Sun Y."/>
            <person name="Barcenas-Pena A."/>
            <person name="Lumbsch H.T."/>
            <person name="Grewe F."/>
        </authorList>
    </citation>
    <scope>NUCLEOTIDE SEQUENCE [LARGE SCALE GENOMIC DNA]</scope>
    <source>
        <strain evidence="8 9">Mercado 3170</strain>
    </source>
</reference>
<feature type="transmembrane region" description="Helical" evidence="7">
    <location>
        <begin position="287"/>
        <end position="307"/>
    </location>
</feature>
<dbReference type="InterPro" id="IPR036259">
    <property type="entry name" value="MFS_trans_sf"/>
</dbReference>
<dbReference type="Gene3D" id="1.20.1250.20">
    <property type="entry name" value="MFS general substrate transporter like domains"/>
    <property type="match status" value="1"/>
</dbReference>
<accession>A0ABR3ZYX7</accession>
<evidence type="ECO:0000256" key="4">
    <source>
        <dbReference type="ARBA" id="ARBA00022989"/>
    </source>
</evidence>
<evidence type="ECO:0000313" key="9">
    <source>
        <dbReference type="Proteomes" id="UP001590950"/>
    </source>
</evidence>
<evidence type="ECO:0000256" key="5">
    <source>
        <dbReference type="ARBA" id="ARBA00023136"/>
    </source>
</evidence>
<dbReference type="PANTHER" id="PTHR19432:SF35">
    <property type="entry name" value="SOLUTE CARRIER FAMILY 45 MEMBER 3 ISOFORM X1"/>
    <property type="match status" value="1"/>
</dbReference>
<feature type="transmembrane region" description="Helical" evidence="7">
    <location>
        <begin position="546"/>
        <end position="570"/>
    </location>
</feature>
<evidence type="ECO:0000256" key="2">
    <source>
        <dbReference type="ARBA" id="ARBA00022448"/>
    </source>
</evidence>
<keyword evidence="4 7" id="KW-1133">Transmembrane helix</keyword>
<proteinExistence type="predicted"/>
<comment type="subcellular location">
    <subcellularLocation>
        <location evidence="1">Membrane</location>
        <topology evidence="1">Multi-pass membrane protein</topology>
    </subcellularLocation>
</comment>
<feature type="region of interest" description="Disordered" evidence="6">
    <location>
        <begin position="45"/>
        <end position="121"/>
    </location>
</feature>
<feature type="transmembrane region" description="Helical" evidence="7">
    <location>
        <begin position="385"/>
        <end position="407"/>
    </location>
</feature>
<feature type="transmembrane region" description="Helical" evidence="7">
    <location>
        <begin position="131"/>
        <end position="148"/>
    </location>
</feature>
<feature type="transmembrane region" description="Helical" evidence="7">
    <location>
        <begin position="522"/>
        <end position="540"/>
    </location>
</feature>
<organism evidence="8 9">
    <name type="scientific">Stereocaulon virgatum</name>
    <dbReference type="NCBI Taxonomy" id="373712"/>
    <lineage>
        <taxon>Eukaryota</taxon>
        <taxon>Fungi</taxon>
        <taxon>Dikarya</taxon>
        <taxon>Ascomycota</taxon>
        <taxon>Pezizomycotina</taxon>
        <taxon>Lecanoromycetes</taxon>
        <taxon>OSLEUM clade</taxon>
        <taxon>Lecanoromycetidae</taxon>
        <taxon>Lecanorales</taxon>
        <taxon>Lecanorineae</taxon>
        <taxon>Stereocaulaceae</taxon>
        <taxon>Stereocaulon</taxon>
    </lineage>
</organism>
<keyword evidence="3 7" id="KW-0812">Transmembrane</keyword>
<feature type="transmembrane region" description="Helical" evidence="7">
    <location>
        <begin position="241"/>
        <end position="261"/>
    </location>
</feature>
<evidence type="ECO:0000256" key="3">
    <source>
        <dbReference type="ARBA" id="ARBA00022692"/>
    </source>
</evidence>
<dbReference type="Pfam" id="PF13347">
    <property type="entry name" value="MFS_2"/>
    <property type="match status" value="1"/>
</dbReference>
<feature type="transmembrane region" description="Helical" evidence="7">
    <location>
        <begin position="435"/>
        <end position="456"/>
    </location>
</feature>
<evidence type="ECO:0000256" key="6">
    <source>
        <dbReference type="SAM" id="MobiDB-lite"/>
    </source>
</evidence>
<dbReference type="SUPFAM" id="SSF103473">
    <property type="entry name" value="MFS general substrate transporter"/>
    <property type="match status" value="2"/>
</dbReference>
<dbReference type="PANTHER" id="PTHR19432">
    <property type="entry name" value="SUGAR TRANSPORTER"/>
    <property type="match status" value="1"/>
</dbReference>
<keyword evidence="5 7" id="KW-0472">Membrane</keyword>
<evidence type="ECO:0008006" key="10">
    <source>
        <dbReference type="Google" id="ProtNLM"/>
    </source>
</evidence>
<feature type="transmembrane region" description="Helical" evidence="7">
    <location>
        <begin position="319"/>
        <end position="341"/>
    </location>
</feature>
<protein>
    <recommendedName>
        <fullName evidence="10">MFS general substrate transporter</fullName>
    </recommendedName>
</protein>
<sequence>MVTSHRLRSAYFSSSLNPPYAADPNSAQHRFSWVAISPELFMAYEHPTSRPNSGTSSFHSQEEVNGQIHARTPPGSAKSEGQGGRSLDLNESSPLLSPQRLQSNRDIDDHDTPTGLLDWNDGEEEEKSKSVFYLFILTLSIGGLQIAWATELSNGSPYLLSLGMSKSLLAFVWIAGPLTGVLVQPYVGIRSDNSRSKWGKRIPFMLSGAFATAIAFIALAWAREIVHGFLGLFGADPMSQGVQVCTIIWATIFVYILDFAINAVQAGIRAFIVDNAPTHQQEEANAWASRITGVGNILAFVSGYVNLPEIFPWLGRTQFQVLSAIAGFSLCSTVLISSLYIRERDPRLEGPPPNANLGVLAFFRQVLNATLRLPPQIRKVCEAQFFAWMGWFGFLFYMTTYIGQLYVNPFFAAHRDLTPDEIEKEWEEATRIGTFAFLIYAVVSFSANIFLPFFIVPSYRAPDNDIKTPSSGHQHTPGTPGNLSASMSTYFPPHSSPSANLHARLSRLLNLFQIQWLTLRRAWLFSQIFFALCMFITFFIRTPNQATVLTGFVGIPWALSLWAPFALISAEISKRDSDARREGIRDRGRNNNIHTEGGVVGRHEDQAGVILGLHNVAVSAPQIVATLVSSLIFKLAQKPRGVPYDDSVGWVLRFGGLAALAAAFFIWRIDEEAEVAKTYHKIGKGIADGASAEEEQRLRNEEAV</sequence>
<keyword evidence="9" id="KW-1185">Reference proteome</keyword>
<feature type="transmembrane region" description="Helical" evidence="7">
    <location>
        <begin position="168"/>
        <end position="189"/>
    </location>
</feature>
<evidence type="ECO:0000256" key="1">
    <source>
        <dbReference type="ARBA" id="ARBA00004141"/>
    </source>
</evidence>
<feature type="compositionally biased region" description="Low complexity" evidence="6">
    <location>
        <begin position="92"/>
        <end position="102"/>
    </location>
</feature>
<feature type="transmembrane region" description="Helical" evidence="7">
    <location>
        <begin position="201"/>
        <end position="221"/>
    </location>
</feature>
<evidence type="ECO:0000313" key="8">
    <source>
        <dbReference type="EMBL" id="KAL2038410.1"/>
    </source>
</evidence>
<feature type="compositionally biased region" description="Polar residues" evidence="6">
    <location>
        <begin position="49"/>
        <end position="59"/>
    </location>
</feature>
<gene>
    <name evidence="8" type="ORF">N7G274_008749</name>
</gene>
<feature type="compositionally biased region" description="Basic and acidic residues" evidence="6">
    <location>
        <begin position="103"/>
        <end position="112"/>
    </location>
</feature>
<name>A0ABR3ZYX7_9LECA</name>
<dbReference type="Proteomes" id="UP001590950">
    <property type="component" value="Unassembled WGS sequence"/>
</dbReference>
<feature type="transmembrane region" description="Helical" evidence="7">
    <location>
        <begin position="616"/>
        <end position="636"/>
    </location>
</feature>
<keyword evidence="2" id="KW-0813">Transport</keyword>
<comment type="caution">
    <text evidence="8">The sequence shown here is derived from an EMBL/GenBank/DDBJ whole genome shotgun (WGS) entry which is preliminary data.</text>
</comment>
<feature type="transmembrane region" description="Helical" evidence="7">
    <location>
        <begin position="648"/>
        <end position="667"/>
    </location>
</feature>